<dbReference type="SUPFAM" id="SSF53850">
    <property type="entry name" value="Periplasmic binding protein-like II"/>
    <property type="match status" value="1"/>
</dbReference>
<name>A0A6B1DUN7_9CHLR</name>
<dbReference type="PANTHER" id="PTHR43649:SF30">
    <property type="entry name" value="ABC TRANSPORTER SUBSTRATE-BINDING PROTEIN"/>
    <property type="match status" value="1"/>
</dbReference>
<accession>A0A6B1DUN7</accession>
<dbReference type="InterPro" id="IPR006311">
    <property type="entry name" value="TAT_signal"/>
</dbReference>
<evidence type="ECO:0000313" key="2">
    <source>
        <dbReference type="EMBL" id="MYD90757.1"/>
    </source>
</evidence>
<dbReference type="CDD" id="cd13585">
    <property type="entry name" value="PBP2_TMBP_like"/>
    <property type="match status" value="1"/>
</dbReference>
<proteinExistence type="predicted"/>
<reference evidence="2" key="1">
    <citation type="submission" date="2019-09" db="EMBL/GenBank/DDBJ databases">
        <title>Characterisation of the sponge microbiome using genome-centric metagenomics.</title>
        <authorList>
            <person name="Engelberts J.P."/>
            <person name="Robbins S.J."/>
            <person name="De Goeij J.M."/>
            <person name="Aranda M."/>
            <person name="Bell S.C."/>
            <person name="Webster N.S."/>
        </authorList>
    </citation>
    <scope>NUCLEOTIDE SEQUENCE</scope>
    <source>
        <strain evidence="2">SB0662_bin_9</strain>
    </source>
</reference>
<evidence type="ECO:0000256" key="1">
    <source>
        <dbReference type="SAM" id="SignalP"/>
    </source>
</evidence>
<dbReference type="EMBL" id="VXPY01000077">
    <property type="protein sequence ID" value="MYD90757.1"/>
    <property type="molecule type" value="Genomic_DNA"/>
</dbReference>
<dbReference type="PROSITE" id="PS51257">
    <property type="entry name" value="PROKAR_LIPOPROTEIN"/>
    <property type="match status" value="1"/>
</dbReference>
<sequence length="439" mass="48015">MLNEKRQISHISRRSFLRLSATLGTFAGLTALAGCAAPSAPAEGEAGADTWDVLYWKPPHSAKAAEVWEPLLQRFMDANPGITVDHQVIPWGNVDEQFTAAFAGGSPPDVFYLPDEWYPKYVQQGQILDLTDRIIDWEENYLESAWEIATYKGSTWGSPFLGVVQGWLCNMTLFREKGLDSVPTNWEEFRQAAQVMTDLDAGTYGINVPASSTNWVTMIPLLAAGGARLLSDDLTEVTANTEGGRAAFEALLENITYADQSSIPVGFTGDQRRDLSLGGQVGMIWQENSAIKAQWRTTAPDLELDIIPMLQLTDEGQNAAWANVGFMFMASSSASNDGAFTFLEYLSTDEIQVDYVQKSVDLLPLKKDIAPLDDIDPIVAEMVSWLGKGYGVGTQISIRWRDATNSLVQESHAVMSGIKTSAEALADVEATVNPILDGE</sequence>
<keyword evidence="1" id="KW-0732">Signal</keyword>
<dbReference type="InterPro" id="IPR050490">
    <property type="entry name" value="Bact_solute-bd_prot1"/>
</dbReference>
<organism evidence="2">
    <name type="scientific">Caldilineaceae bacterium SB0662_bin_9</name>
    <dbReference type="NCBI Taxonomy" id="2605258"/>
    <lineage>
        <taxon>Bacteria</taxon>
        <taxon>Bacillati</taxon>
        <taxon>Chloroflexota</taxon>
        <taxon>Caldilineae</taxon>
        <taxon>Caldilineales</taxon>
        <taxon>Caldilineaceae</taxon>
    </lineage>
</organism>
<feature type="chain" id="PRO_5025432955" evidence="1">
    <location>
        <begin position="37"/>
        <end position="439"/>
    </location>
</feature>
<dbReference type="PROSITE" id="PS51318">
    <property type="entry name" value="TAT"/>
    <property type="match status" value="1"/>
</dbReference>
<dbReference type="Gene3D" id="3.40.190.10">
    <property type="entry name" value="Periplasmic binding protein-like II"/>
    <property type="match status" value="1"/>
</dbReference>
<dbReference type="PANTHER" id="PTHR43649">
    <property type="entry name" value="ARABINOSE-BINDING PROTEIN-RELATED"/>
    <property type="match status" value="1"/>
</dbReference>
<dbReference type="InterPro" id="IPR006059">
    <property type="entry name" value="SBP"/>
</dbReference>
<dbReference type="AlphaFoldDB" id="A0A6B1DUN7"/>
<dbReference type="Pfam" id="PF01547">
    <property type="entry name" value="SBP_bac_1"/>
    <property type="match status" value="1"/>
</dbReference>
<gene>
    <name evidence="2" type="ORF">F4Y08_10550</name>
</gene>
<protein>
    <submittedName>
        <fullName evidence="2">Extracellular solute-binding protein</fullName>
    </submittedName>
</protein>
<feature type="signal peptide" evidence="1">
    <location>
        <begin position="1"/>
        <end position="36"/>
    </location>
</feature>
<comment type="caution">
    <text evidence="2">The sequence shown here is derived from an EMBL/GenBank/DDBJ whole genome shotgun (WGS) entry which is preliminary data.</text>
</comment>